<dbReference type="Proteomes" id="UP000477849">
    <property type="component" value="Unassembled WGS sequence"/>
</dbReference>
<dbReference type="EMBL" id="JAAKZH010000002">
    <property type="protein sequence ID" value="NGO63433.1"/>
    <property type="molecule type" value="Genomic_DNA"/>
</dbReference>
<organism evidence="1 2">
    <name type="scientific">Rhizobium daejeonense</name>
    <dbReference type="NCBI Taxonomy" id="240521"/>
    <lineage>
        <taxon>Bacteria</taxon>
        <taxon>Pseudomonadati</taxon>
        <taxon>Pseudomonadota</taxon>
        <taxon>Alphaproteobacteria</taxon>
        <taxon>Hyphomicrobiales</taxon>
        <taxon>Rhizobiaceae</taxon>
        <taxon>Rhizobium/Agrobacterium group</taxon>
        <taxon>Rhizobium</taxon>
    </lineage>
</organism>
<keyword evidence="2" id="KW-1185">Reference proteome</keyword>
<evidence type="ECO:0000313" key="1">
    <source>
        <dbReference type="EMBL" id="NGO63433.1"/>
    </source>
</evidence>
<sequence>MKGRECFFPEQAKIVAGNDQKPRQDPVEHSCRDAQPVKKYAIGNKIIPSKNRVSRHFSATRKNRGHEHFSFLHCITYEKAYIAFIEDCL</sequence>
<name>A0A6M1RXD4_9HYPH</name>
<gene>
    <name evidence="1" type="ORF">G6N76_07080</name>
</gene>
<accession>A0A6M1RXD4</accession>
<comment type="caution">
    <text evidence="1">The sequence shown here is derived from an EMBL/GenBank/DDBJ whole genome shotgun (WGS) entry which is preliminary data.</text>
</comment>
<dbReference type="AlphaFoldDB" id="A0A6M1RXD4"/>
<dbReference type="RefSeq" id="WP_164490794.1">
    <property type="nucleotide sequence ID" value="NZ_JAAKZH010000002.1"/>
</dbReference>
<protein>
    <submittedName>
        <fullName evidence="1">Uncharacterized protein</fullName>
    </submittedName>
</protein>
<evidence type="ECO:0000313" key="2">
    <source>
        <dbReference type="Proteomes" id="UP000477849"/>
    </source>
</evidence>
<proteinExistence type="predicted"/>
<reference evidence="1 2" key="1">
    <citation type="submission" date="2020-02" db="EMBL/GenBank/DDBJ databases">
        <title>Genome sequence of the type strain CCBAU10050 of Rhizobium daejeonense.</title>
        <authorList>
            <person name="Gao J."/>
            <person name="Sun J."/>
        </authorList>
    </citation>
    <scope>NUCLEOTIDE SEQUENCE [LARGE SCALE GENOMIC DNA]</scope>
    <source>
        <strain evidence="1 2">CCBAU10050</strain>
    </source>
</reference>